<sequence>MTLEEYHLAVGCKIQGTWNLHEAADGLGLELDFFTMLSSISGVIGQRGQANYAAANAFLDSFAAYRRQRGQAACSVDLGVIEDDGFIANSEGFQEKHFDGRTFKGINNGLLRQILYFSILQQAGQFPGSPSATQMVTGIVAPQPADSALLKDARFAALRTGSGPKAAGEGGNSANADVQALLLLLRSDTVETAAQVAATGMQPSHHFLLNYFGIYCLLIILCSGSREQLLRPHAASIGAHGPGPAPVGLRH</sequence>
<reference evidence="5 6" key="1">
    <citation type="submission" date="2018-08" db="EMBL/GenBank/DDBJ databases">
        <title>Draft genome of the lignicolous fungus Coniochaeta pulveracea.</title>
        <authorList>
            <person name="Borstlap C.J."/>
            <person name="De Witt R.N."/>
            <person name="Botha A."/>
            <person name="Volschenk H."/>
        </authorList>
    </citation>
    <scope>NUCLEOTIDE SEQUENCE [LARGE SCALE GENOMIC DNA]</scope>
    <source>
        <strain evidence="5 6">CAB683</strain>
    </source>
</reference>
<evidence type="ECO:0000256" key="3">
    <source>
        <dbReference type="ARBA" id="ARBA00023002"/>
    </source>
</evidence>
<accession>A0A420Y258</accession>
<dbReference type="InterPro" id="IPR050091">
    <property type="entry name" value="PKS_NRPS_Biosynth_Enz"/>
</dbReference>
<dbReference type="SUPFAM" id="SSF51735">
    <property type="entry name" value="NAD(P)-binding Rossmann-fold domains"/>
    <property type="match status" value="1"/>
</dbReference>
<dbReference type="InterPro" id="IPR036291">
    <property type="entry name" value="NAD(P)-bd_dom_sf"/>
</dbReference>
<dbReference type="InterPro" id="IPR057326">
    <property type="entry name" value="KR_dom"/>
</dbReference>
<dbReference type="STRING" id="177199.A0A420Y258"/>
<dbReference type="GO" id="GO:0016491">
    <property type="term" value="F:oxidoreductase activity"/>
    <property type="evidence" value="ECO:0007669"/>
    <property type="project" value="UniProtKB-KW"/>
</dbReference>
<dbReference type="EMBL" id="QVQW01000064">
    <property type="protein sequence ID" value="RKU41961.1"/>
    <property type="molecule type" value="Genomic_DNA"/>
</dbReference>
<dbReference type="PANTHER" id="PTHR43775:SF18">
    <property type="entry name" value="ENZYME, PUTATIVE (JCVI)-RELATED"/>
    <property type="match status" value="1"/>
</dbReference>
<evidence type="ECO:0000259" key="4">
    <source>
        <dbReference type="SMART" id="SM00822"/>
    </source>
</evidence>
<keyword evidence="2" id="KW-0597">Phosphoprotein</keyword>
<dbReference type="Proteomes" id="UP000275385">
    <property type="component" value="Unassembled WGS sequence"/>
</dbReference>
<evidence type="ECO:0000313" key="6">
    <source>
        <dbReference type="Proteomes" id="UP000275385"/>
    </source>
</evidence>
<name>A0A420Y258_9PEZI</name>
<gene>
    <name evidence="5" type="ORF">DL546_005298</name>
</gene>
<keyword evidence="3" id="KW-0560">Oxidoreductase</keyword>
<evidence type="ECO:0000256" key="1">
    <source>
        <dbReference type="ARBA" id="ARBA00022450"/>
    </source>
</evidence>
<dbReference type="Gene3D" id="3.40.50.720">
    <property type="entry name" value="NAD(P)-binding Rossmann-like Domain"/>
    <property type="match status" value="1"/>
</dbReference>
<evidence type="ECO:0000313" key="5">
    <source>
        <dbReference type="EMBL" id="RKU41961.1"/>
    </source>
</evidence>
<dbReference type="AlphaFoldDB" id="A0A420Y258"/>
<dbReference type="OrthoDB" id="329835at2759"/>
<dbReference type="GO" id="GO:0004312">
    <property type="term" value="F:fatty acid synthase activity"/>
    <property type="evidence" value="ECO:0007669"/>
    <property type="project" value="TreeGrafter"/>
</dbReference>
<evidence type="ECO:0000256" key="2">
    <source>
        <dbReference type="ARBA" id="ARBA00022553"/>
    </source>
</evidence>
<dbReference type="PANTHER" id="PTHR43775">
    <property type="entry name" value="FATTY ACID SYNTHASE"/>
    <property type="match status" value="1"/>
</dbReference>
<dbReference type="SMART" id="SM00822">
    <property type="entry name" value="PKS_KR"/>
    <property type="match status" value="1"/>
</dbReference>
<dbReference type="GO" id="GO:0006633">
    <property type="term" value="P:fatty acid biosynthetic process"/>
    <property type="evidence" value="ECO:0007669"/>
    <property type="project" value="TreeGrafter"/>
</dbReference>
<proteinExistence type="predicted"/>
<organism evidence="5 6">
    <name type="scientific">Coniochaeta pulveracea</name>
    <dbReference type="NCBI Taxonomy" id="177199"/>
    <lineage>
        <taxon>Eukaryota</taxon>
        <taxon>Fungi</taxon>
        <taxon>Dikarya</taxon>
        <taxon>Ascomycota</taxon>
        <taxon>Pezizomycotina</taxon>
        <taxon>Sordariomycetes</taxon>
        <taxon>Sordariomycetidae</taxon>
        <taxon>Coniochaetales</taxon>
        <taxon>Coniochaetaceae</taxon>
        <taxon>Coniochaeta</taxon>
    </lineage>
</organism>
<dbReference type="GO" id="GO:0044550">
    <property type="term" value="P:secondary metabolite biosynthetic process"/>
    <property type="evidence" value="ECO:0007669"/>
    <property type="project" value="TreeGrafter"/>
</dbReference>
<dbReference type="InterPro" id="IPR013968">
    <property type="entry name" value="PKS_KR"/>
</dbReference>
<comment type="caution">
    <text evidence="5">The sequence shown here is derived from an EMBL/GenBank/DDBJ whole genome shotgun (WGS) entry which is preliminary data.</text>
</comment>
<keyword evidence="6" id="KW-1185">Reference proteome</keyword>
<protein>
    <recommendedName>
        <fullName evidence="4">Ketoreductase domain-containing protein</fullName>
    </recommendedName>
</protein>
<dbReference type="Pfam" id="PF08659">
    <property type="entry name" value="KR"/>
    <property type="match status" value="1"/>
</dbReference>
<keyword evidence="1" id="KW-0596">Phosphopantetheine</keyword>
<feature type="domain" description="Ketoreductase" evidence="4">
    <location>
        <begin position="1"/>
        <end position="84"/>
    </location>
</feature>